<organism evidence="1 2">
    <name type="scientific">Halocatena marina</name>
    <dbReference type="NCBI Taxonomy" id="2934937"/>
    <lineage>
        <taxon>Archaea</taxon>
        <taxon>Methanobacteriati</taxon>
        <taxon>Methanobacteriota</taxon>
        <taxon>Stenosarchaea group</taxon>
        <taxon>Halobacteria</taxon>
        <taxon>Halobacteriales</taxon>
        <taxon>Natronomonadaceae</taxon>
        <taxon>Halocatena</taxon>
    </lineage>
</organism>
<reference evidence="1 2" key="1">
    <citation type="journal article" date="2019" name="Int. J. Syst. Evol. Microbiol.">
        <title>The Global Catalogue of Microorganisms (GCM) 10K type strain sequencing project: providing services to taxonomists for standard genome sequencing and annotation.</title>
        <authorList>
            <consortium name="The Broad Institute Genomics Platform"/>
            <consortium name="The Broad Institute Genome Sequencing Center for Infectious Disease"/>
            <person name="Wu L."/>
            <person name="Ma J."/>
        </authorList>
    </citation>
    <scope>NUCLEOTIDE SEQUENCE [LARGE SCALE GENOMIC DNA]</scope>
    <source>
        <strain evidence="1 2">RDMS1</strain>
    </source>
</reference>
<sequence>MASQSINEYTSYDAFTADTAQHGIAETDLALVWVLLERLEPDEVFIRLPRWLTEEKVGYTEGGTPTEFVGRIDRTTEKALLFVDSAAARPLMKRAHRINHLEEGLENSTIDSSSIPDDEERRAWLERKLAHHREAFAHRADQDGLTDEWLPISQIETVLRHRESST</sequence>
<protein>
    <submittedName>
        <fullName evidence="1">Uncharacterized protein</fullName>
    </submittedName>
</protein>
<name>A0ABD5YZ49_9EURY</name>
<gene>
    <name evidence="1" type="ORF">ACFQL7_26865</name>
</gene>
<keyword evidence="2" id="KW-1185">Reference proteome</keyword>
<dbReference type="Proteomes" id="UP001596417">
    <property type="component" value="Unassembled WGS sequence"/>
</dbReference>
<accession>A0ABD5YZ49</accession>
<dbReference type="GeneID" id="76202715"/>
<dbReference type="RefSeq" id="WP_264556757.1">
    <property type="nucleotide sequence ID" value="NZ_CP109982.1"/>
</dbReference>
<comment type="caution">
    <text evidence="1">The sequence shown here is derived from an EMBL/GenBank/DDBJ whole genome shotgun (WGS) entry which is preliminary data.</text>
</comment>
<evidence type="ECO:0000313" key="2">
    <source>
        <dbReference type="Proteomes" id="UP001596417"/>
    </source>
</evidence>
<evidence type="ECO:0000313" key="1">
    <source>
        <dbReference type="EMBL" id="MFC7193036.1"/>
    </source>
</evidence>
<dbReference type="EMBL" id="JBHTAX010000006">
    <property type="protein sequence ID" value="MFC7193036.1"/>
    <property type="molecule type" value="Genomic_DNA"/>
</dbReference>
<proteinExistence type="predicted"/>
<dbReference type="AlphaFoldDB" id="A0ABD5YZ49"/>